<dbReference type="AlphaFoldDB" id="A0A0R0LZ88"/>
<keyword evidence="2" id="KW-1185">Reference proteome</keyword>
<accession>A0A0R0LZ88</accession>
<organism evidence="1 2">
    <name type="scientific">Pseudoloma neurophilia</name>
    <dbReference type="NCBI Taxonomy" id="146866"/>
    <lineage>
        <taxon>Eukaryota</taxon>
        <taxon>Fungi</taxon>
        <taxon>Fungi incertae sedis</taxon>
        <taxon>Microsporidia</taxon>
        <taxon>Pseudoloma</taxon>
    </lineage>
</organism>
<proteinExistence type="predicted"/>
<dbReference type="EMBL" id="LGUB01000049">
    <property type="protein sequence ID" value="KRH94626.1"/>
    <property type="molecule type" value="Genomic_DNA"/>
</dbReference>
<dbReference type="Proteomes" id="UP000051530">
    <property type="component" value="Unassembled WGS sequence"/>
</dbReference>
<evidence type="ECO:0000313" key="2">
    <source>
        <dbReference type="Proteomes" id="UP000051530"/>
    </source>
</evidence>
<name>A0A0R0LZ88_9MICR</name>
<dbReference type="VEuPathDB" id="MicrosporidiaDB:M153_1920005428"/>
<evidence type="ECO:0000313" key="1">
    <source>
        <dbReference type="EMBL" id="KRH94626.1"/>
    </source>
</evidence>
<comment type="caution">
    <text evidence="1">The sequence shown here is derived from an EMBL/GenBank/DDBJ whole genome shotgun (WGS) entry which is preliminary data.</text>
</comment>
<protein>
    <submittedName>
        <fullName evidence="1">Uncharacterized protein</fullName>
    </submittedName>
</protein>
<sequence length="43" mass="5119">MFINPNRSRSVLSSLNLVQKKTFQQNYLQKLQKIQYGSEKFNV</sequence>
<gene>
    <name evidence="1" type="ORF">M153_1920005428</name>
</gene>
<reference evidence="1 2" key="1">
    <citation type="submission" date="2015-07" db="EMBL/GenBank/DDBJ databases">
        <title>The genome of Pseudoloma neurophilia, a relevant intracellular parasite of the zebrafish.</title>
        <authorList>
            <person name="Ndikumana S."/>
            <person name="Pelin A."/>
            <person name="Sanders J."/>
            <person name="Corradi N."/>
        </authorList>
    </citation>
    <scope>NUCLEOTIDE SEQUENCE [LARGE SCALE GENOMIC DNA]</scope>
    <source>
        <strain evidence="1 2">MK1</strain>
    </source>
</reference>